<evidence type="ECO:0000259" key="2">
    <source>
        <dbReference type="Pfam" id="PF01832"/>
    </source>
</evidence>
<comment type="caution">
    <text evidence="3">The sequence shown here is derived from an EMBL/GenBank/DDBJ whole genome shotgun (WGS) entry which is preliminary data.</text>
</comment>
<dbReference type="EMBL" id="JAVRIE010000001">
    <property type="protein sequence ID" value="MDT0581446.1"/>
    <property type="molecule type" value="Genomic_DNA"/>
</dbReference>
<dbReference type="GO" id="GO:0004040">
    <property type="term" value="F:amidase activity"/>
    <property type="evidence" value="ECO:0007669"/>
    <property type="project" value="InterPro"/>
</dbReference>
<feature type="domain" description="Mannosyl-glycoprotein endo-beta-N-acetylglucosamidase-like" evidence="2">
    <location>
        <begin position="124"/>
        <end position="255"/>
    </location>
</feature>
<dbReference type="InterPro" id="IPR053195">
    <property type="entry name" value="Bax-like"/>
</dbReference>
<dbReference type="RefSeq" id="WP_311360247.1">
    <property type="nucleotide sequence ID" value="NZ_JAVRIE010000001.1"/>
</dbReference>
<feature type="transmembrane region" description="Helical" evidence="1">
    <location>
        <begin position="6"/>
        <end position="24"/>
    </location>
</feature>
<dbReference type="PANTHER" id="PTHR40572:SF1">
    <property type="entry name" value="PROTEIN BAX"/>
    <property type="match status" value="1"/>
</dbReference>
<name>A0AAW8QWS3_9ALTE</name>
<evidence type="ECO:0000256" key="1">
    <source>
        <dbReference type="SAM" id="Phobius"/>
    </source>
</evidence>
<keyword evidence="1" id="KW-1133">Transmembrane helix</keyword>
<accession>A0AAW8QWS3</accession>
<sequence>MHKLKIISIAITVLLLVVFSVYFLQPQKSEIQEIPQSVSAKQAIPDFAEIKQTTEKKKAFFSYLRPEVETQNAHILLQREFVHGLRAKHIAEEQITENQMEELLWLMKEYRVEENDDLELVFDKLLTRIDIVPVELVLVQTANESAWGTSRFARKGYNFFGLWCFRKGCGFVPKRRNDGAAHEVAKFDDLSTGMYTYLRNLNRHDAYKEMRAIRKQLRDQMKPISATALTEGLTKYSERGDDYVVELKHMIRTNQDLM</sequence>
<proteinExistence type="predicted"/>
<dbReference type="Pfam" id="PF01832">
    <property type="entry name" value="Glucosaminidase"/>
    <property type="match status" value="1"/>
</dbReference>
<dbReference type="Gene3D" id="1.10.530.10">
    <property type="match status" value="1"/>
</dbReference>
<reference evidence="3 4" key="1">
    <citation type="submission" date="2023-09" db="EMBL/GenBank/DDBJ databases">
        <authorList>
            <person name="Rey-Velasco X."/>
        </authorList>
    </citation>
    <scope>NUCLEOTIDE SEQUENCE [LARGE SCALE GENOMIC DNA]</scope>
    <source>
        <strain evidence="3 4">W409</strain>
    </source>
</reference>
<dbReference type="Proteomes" id="UP001249020">
    <property type="component" value="Unassembled WGS sequence"/>
</dbReference>
<keyword evidence="4" id="KW-1185">Reference proteome</keyword>
<keyword evidence="1" id="KW-0472">Membrane</keyword>
<keyword evidence="1" id="KW-0812">Transmembrane</keyword>
<evidence type="ECO:0000313" key="4">
    <source>
        <dbReference type="Proteomes" id="UP001249020"/>
    </source>
</evidence>
<dbReference type="InterPro" id="IPR002901">
    <property type="entry name" value="MGlyc_endo_b_GlcNAc-like_dom"/>
</dbReference>
<dbReference type="PANTHER" id="PTHR40572">
    <property type="entry name" value="PROTEIN BAX"/>
    <property type="match status" value="1"/>
</dbReference>
<dbReference type="AlphaFoldDB" id="A0AAW8QWS3"/>
<protein>
    <submittedName>
        <fullName evidence="3">Glucosaminidase domain-containing protein</fullName>
    </submittedName>
</protein>
<gene>
    <name evidence="3" type="ORF">RM544_02775</name>
</gene>
<organism evidence="3 4">
    <name type="scientific">Brumicola blandensis</name>
    <dbReference type="NCBI Taxonomy" id="3075611"/>
    <lineage>
        <taxon>Bacteria</taxon>
        <taxon>Pseudomonadati</taxon>
        <taxon>Pseudomonadota</taxon>
        <taxon>Gammaproteobacteria</taxon>
        <taxon>Alteromonadales</taxon>
        <taxon>Alteromonadaceae</taxon>
        <taxon>Brumicola</taxon>
    </lineage>
</organism>
<evidence type="ECO:0000313" key="3">
    <source>
        <dbReference type="EMBL" id="MDT0581446.1"/>
    </source>
</evidence>